<dbReference type="AlphaFoldDB" id="A0A5C5WN97"/>
<keyword evidence="1" id="KW-0378">Hydrolase</keyword>
<keyword evidence="2" id="KW-1185">Reference proteome</keyword>
<gene>
    <name evidence="1" type="ORF">CA85_52520</name>
</gene>
<dbReference type="EC" id="3.8.1.10" evidence="1"/>
<dbReference type="OrthoDB" id="270184at2"/>
<dbReference type="Pfam" id="PF10778">
    <property type="entry name" value="DehI"/>
    <property type="match status" value="1"/>
</dbReference>
<organism evidence="1 2">
    <name type="scientific">Allorhodopirellula solitaria</name>
    <dbReference type="NCBI Taxonomy" id="2527987"/>
    <lineage>
        <taxon>Bacteria</taxon>
        <taxon>Pseudomonadati</taxon>
        <taxon>Planctomycetota</taxon>
        <taxon>Planctomycetia</taxon>
        <taxon>Pirellulales</taxon>
        <taxon>Pirellulaceae</taxon>
        <taxon>Allorhodopirellula</taxon>
    </lineage>
</organism>
<proteinExistence type="predicted"/>
<dbReference type="RefSeq" id="WP_146394348.1">
    <property type="nucleotide sequence ID" value="NZ_SJPK01000049.1"/>
</dbReference>
<name>A0A5C5WN97_9BACT</name>
<evidence type="ECO:0000313" key="2">
    <source>
        <dbReference type="Proteomes" id="UP000318053"/>
    </source>
</evidence>
<protein>
    <submittedName>
        <fullName evidence="1">2-haloacid dehalogenase, configuration-inverting</fullName>
        <ecNumber evidence="1">3.8.1.10</ecNumber>
    </submittedName>
</protein>
<accession>A0A5C5WN97</accession>
<dbReference type="GO" id="GO:0033976">
    <property type="term" value="F:2-haloacid dehalogenase (configuration-inverting) activity"/>
    <property type="evidence" value="ECO:0007669"/>
    <property type="project" value="UniProtKB-EC"/>
</dbReference>
<reference evidence="1 2" key="1">
    <citation type="submission" date="2019-02" db="EMBL/GenBank/DDBJ databases">
        <title>Deep-cultivation of Planctomycetes and their phenomic and genomic characterization uncovers novel biology.</title>
        <authorList>
            <person name="Wiegand S."/>
            <person name="Jogler M."/>
            <person name="Boedeker C."/>
            <person name="Pinto D."/>
            <person name="Vollmers J."/>
            <person name="Rivas-Marin E."/>
            <person name="Kohn T."/>
            <person name="Peeters S.H."/>
            <person name="Heuer A."/>
            <person name="Rast P."/>
            <person name="Oberbeckmann S."/>
            <person name="Bunk B."/>
            <person name="Jeske O."/>
            <person name="Meyerdierks A."/>
            <person name="Storesund J.E."/>
            <person name="Kallscheuer N."/>
            <person name="Luecker S."/>
            <person name="Lage O.M."/>
            <person name="Pohl T."/>
            <person name="Merkel B.J."/>
            <person name="Hornburger P."/>
            <person name="Mueller R.-W."/>
            <person name="Bruemmer F."/>
            <person name="Labrenz M."/>
            <person name="Spormann A.M."/>
            <person name="Op Den Camp H."/>
            <person name="Overmann J."/>
            <person name="Amann R."/>
            <person name="Jetten M.S.M."/>
            <person name="Mascher T."/>
            <person name="Medema M.H."/>
            <person name="Devos D.P."/>
            <person name="Kaster A.-K."/>
            <person name="Ovreas L."/>
            <person name="Rohde M."/>
            <person name="Galperin M.Y."/>
            <person name="Jogler C."/>
        </authorList>
    </citation>
    <scope>NUCLEOTIDE SEQUENCE [LARGE SCALE GENOMIC DNA]</scope>
    <source>
        <strain evidence="1 2">CA85</strain>
    </source>
</reference>
<dbReference type="Gene3D" id="1.20.1290.10">
    <property type="entry name" value="AhpD-like"/>
    <property type="match status" value="1"/>
</dbReference>
<dbReference type="InterPro" id="IPR029032">
    <property type="entry name" value="AhpD-like"/>
</dbReference>
<evidence type="ECO:0000313" key="1">
    <source>
        <dbReference type="EMBL" id="TWT51559.1"/>
    </source>
</evidence>
<sequence length="300" mass="33812">MFGLSKKQPIAEHEATGEIERVYYEIKQSLRVTGVNLNFRTWAAYGEFLPLVWDVMRPNVETWAFESAADRLRSDAVRSVAELGPPAVRSHVSLGESQSFQIRAALDLYHYVNPKLLVFSSAVLLLLQGEEVGRATTQEADRLPRGVPPTMYSMEMESEQPDDEHLMELYRDIKNSLSLRSINSDYRTLALWPDYLSAAWQALKPLVQTPMHQDAANQLRETALTLARGLPYPVSLDLQAVKDAGAEIEEVVEITESFVQLLPGLILNMARLQLDWREVAELEESPFPAPSPQFEKEGVS</sequence>
<comment type="caution">
    <text evidence="1">The sequence shown here is derived from an EMBL/GenBank/DDBJ whole genome shotgun (WGS) entry which is preliminary data.</text>
</comment>
<dbReference type="EMBL" id="SJPK01000049">
    <property type="protein sequence ID" value="TWT51559.1"/>
    <property type="molecule type" value="Genomic_DNA"/>
</dbReference>
<dbReference type="InterPro" id="IPR019714">
    <property type="entry name" value="2-haloacid_dehalogenase_DehI"/>
</dbReference>
<dbReference type="Proteomes" id="UP000318053">
    <property type="component" value="Unassembled WGS sequence"/>
</dbReference>